<dbReference type="GO" id="GO:0005765">
    <property type="term" value="C:lysosomal membrane"/>
    <property type="evidence" value="ECO:0007669"/>
    <property type="project" value="UniProtKB-SubCell"/>
</dbReference>
<feature type="transmembrane region" description="Helical" evidence="10">
    <location>
        <begin position="381"/>
        <end position="398"/>
    </location>
</feature>
<evidence type="ECO:0000313" key="11">
    <source>
        <dbReference type="EMBL" id="KAJ3425025.1"/>
    </source>
</evidence>
<feature type="transmembrane region" description="Helical" evidence="10">
    <location>
        <begin position="6"/>
        <end position="29"/>
    </location>
</feature>
<dbReference type="GO" id="GO:0031419">
    <property type="term" value="F:cobalamin binding"/>
    <property type="evidence" value="ECO:0007669"/>
    <property type="project" value="UniProtKB-KW"/>
</dbReference>
<accession>A0AAV7Y8U8</accession>
<dbReference type="GO" id="GO:0072665">
    <property type="term" value="P:protein localization to vacuole"/>
    <property type="evidence" value="ECO:0007669"/>
    <property type="project" value="TreeGrafter"/>
</dbReference>
<gene>
    <name evidence="11" type="ORF">M0812_27457</name>
</gene>
<feature type="transmembrane region" description="Helical" evidence="10">
    <location>
        <begin position="454"/>
        <end position="473"/>
    </location>
</feature>
<evidence type="ECO:0000256" key="9">
    <source>
        <dbReference type="ARBA" id="ARBA00023285"/>
    </source>
</evidence>
<dbReference type="PANTHER" id="PTHR16130:SF2">
    <property type="entry name" value="LYSOSOMAL COBALAMIN TRANSPORT ESCORT PROTEIN LMBD1"/>
    <property type="match status" value="1"/>
</dbReference>
<evidence type="ECO:0000256" key="1">
    <source>
        <dbReference type="ARBA" id="ARBA00004155"/>
    </source>
</evidence>
<protein>
    <submittedName>
        <fullName evidence="11">Lysosomal cobalamin transporter-related</fullName>
    </submittedName>
</protein>
<organism evidence="11 12">
    <name type="scientific">Anaeramoeba flamelloides</name>
    <dbReference type="NCBI Taxonomy" id="1746091"/>
    <lineage>
        <taxon>Eukaryota</taxon>
        <taxon>Metamonada</taxon>
        <taxon>Anaeramoebidae</taxon>
        <taxon>Anaeramoeba</taxon>
    </lineage>
</organism>
<feature type="transmembrane region" description="Helical" evidence="10">
    <location>
        <begin position="166"/>
        <end position="189"/>
    </location>
</feature>
<dbReference type="InterPro" id="IPR050854">
    <property type="entry name" value="LMBD1_LysCbl_Transport"/>
</dbReference>
<comment type="subcellular location">
    <subcellularLocation>
        <location evidence="1">Lysosome membrane</location>
        <topology evidence="1">Multi-pass membrane protein</topology>
    </subcellularLocation>
</comment>
<dbReference type="InterPro" id="IPR006876">
    <property type="entry name" value="LMBR1-like_membr_prot"/>
</dbReference>
<feature type="transmembrane region" description="Helical" evidence="10">
    <location>
        <begin position="279"/>
        <end position="300"/>
    </location>
</feature>
<keyword evidence="5 10" id="KW-0812">Transmembrane</keyword>
<evidence type="ECO:0000256" key="2">
    <source>
        <dbReference type="ARBA" id="ARBA00009901"/>
    </source>
</evidence>
<comment type="caution">
    <text evidence="11">The sequence shown here is derived from an EMBL/GenBank/DDBJ whole genome shotgun (WGS) entry which is preliminary data.</text>
</comment>
<proteinExistence type="inferred from homology"/>
<keyword evidence="3" id="KW-0813">Transport</keyword>
<evidence type="ECO:0000256" key="5">
    <source>
        <dbReference type="ARBA" id="ARBA00022692"/>
    </source>
</evidence>
<evidence type="ECO:0000256" key="3">
    <source>
        <dbReference type="ARBA" id="ARBA00022448"/>
    </source>
</evidence>
<feature type="transmembrane region" description="Helical" evidence="10">
    <location>
        <begin position="339"/>
        <end position="360"/>
    </location>
</feature>
<evidence type="ECO:0000256" key="10">
    <source>
        <dbReference type="SAM" id="Phobius"/>
    </source>
</evidence>
<dbReference type="Proteomes" id="UP001146793">
    <property type="component" value="Unassembled WGS sequence"/>
</dbReference>
<sequence length="493" mass="55921">MMVYGLTWLFFGIFSLVCLLISIFIVFYYSHKTEGEKLTKVVSILSLFLPMIVFCVVPLDIYSLDGKTDREASLKVVYYLIFSLILVLSFILIPFAIFFFEAEDEDTTTKKKVISALKFTACTVVIVVILLLVGLLVQPGSVPSDQKNEEWVTDLFGNENRGDSMLLFPISCMSFLGVLLFLLYMPVGFGLTPVSMIKKGDEGTKFGSEQSNKDLTRKEALETKQMISGKTLSKKEKKELDTLTKKSRLLEHDQEKQEEKPQSGKMNKVIGCLSISERIFGVIFIIISLFILACFMTSLIEKLISSKCGWRCGFLLNEPSKNPFDLALLAMSKAFPVDMIFLSIISVYFLLTALSGIVRWQPRILCFKLWRLKGRRSDDQAILITALYLLLITIMVLFEYHSIAPQYTTFGNQKNKAGKLCTLDDVGAYDGYCRMSEISTIFARISVKMPFFAILYYASDWLFVILTIIYMIMAIKMKKKSSFAGNEDSDDDF</sequence>
<keyword evidence="7 10" id="KW-0472">Membrane</keyword>
<feature type="transmembrane region" description="Helical" evidence="10">
    <location>
        <begin position="41"/>
        <end position="64"/>
    </location>
</feature>
<keyword evidence="8" id="KW-0458">Lysosome</keyword>
<evidence type="ECO:0000256" key="7">
    <source>
        <dbReference type="ARBA" id="ARBA00023136"/>
    </source>
</evidence>
<evidence type="ECO:0000256" key="8">
    <source>
        <dbReference type="ARBA" id="ARBA00023228"/>
    </source>
</evidence>
<reference evidence="11" key="1">
    <citation type="submission" date="2022-08" db="EMBL/GenBank/DDBJ databases">
        <title>Novel sulphate-reducing endosymbionts in the free-living metamonad Anaeramoeba.</title>
        <authorList>
            <person name="Jerlstrom-Hultqvist J."/>
            <person name="Cepicka I."/>
            <person name="Gallot-Lavallee L."/>
            <person name="Salas-Leiva D."/>
            <person name="Curtis B.A."/>
            <person name="Zahonova K."/>
            <person name="Pipaliya S."/>
            <person name="Dacks J."/>
            <person name="Roger A.J."/>
        </authorList>
    </citation>
    <scope>NUCLEOTIDE SEQUENCE</scope>
    <source>
        <strain evidence="11">Busselton2</strain>
    </source>
</reference>
<name>A0AAV7Y8U8_9EUKA</name>
<feature type="transmembrane region" description="Helical" evidence="10">
    <location>
        <begin position="113"/>
        <end position="137"/>
    </location>
</feature>
<keyword evidence="4" id="KW-0846">Cobalamin</keyword>
<dbReference type="EMBL" id="JANTQA010000070">
    <property type="protein sequence ID" value="KAJ3425025.1"/>
    <property type="molecule type" value="Genomic_DNA"/>
</dbReference>
<dbReference type="Pfam" id="PF04791">
    <property type="entry name" value="LMBR1"/>
    <property type="match status" value="1"/>
</dbReference>
<dbReference type="AlphaFoldDB" id="A0AAV7Y8U8"/>
<evidence type="ECO:0000313" key="12">
    <source>
        <dbReference type="Proteomes" id="UP001146793"/>
    </source>
</evidence>
<evidence type="ECO:0000256" key="6">
    <source>
        <dbReference type="ARBA" id="ARBA00022989"/>
    </source>
</evidence>
<keyword evidence="6 10" id="KW-1133">Transmembrane helix</keyword>
<feature type="transmembrane region" description="Helical" evidence="10">
    <location>
        <begin position="76"/>
        <end position="101"/>
    </location>
</feature>
<evidence type="ECO:0000256" key="4">
    <source>
        <dbReference type="ARBA" id="ARBA00022628"/>
    </source>
</evidence>
<comment type="similarity">
    <text evidence="2">Belongs to the LIMR family. LMBRD1 subfamily.</text>
</comment>
<keyword evidence="9" id="KW-0170">Cobalt</keyword>
<dbReference type="PANTHER" id="PTHR16130">
    <property type="entry name" value="LYSOSOMAL COBALAMIN TRANSPORTER-RELATED"/>
    <property type="match status" value="1"/>
</dbReference>